<protein>
    <submittedName>
        <fullName evidence="2">Uncharacterized protein</fullName>
    </submittedName>
</protein>
<dbReference type="EMBL" id="CADCXV010001128">
    <property type="protein sequence ID" value="CAB0041731.1"/>
    <property type="molecule type" value="Genomic_DNA"/>
</dbReference>
<accession>A0A6H5J2T9</accession>
<dbReference type="Proteomes" id="UP000479190">
    <property type="component" value="Unassembled WGS sequence"/>
</dbReference>
<dbReference type="AlphaFoldDB" id="A0A6H5J2T9"/>
<feature type="compositionally biased region" description="Basic and acidic residues" evidence="1">
    <location>
        <begin position="11"/>
        <end position="23"/>
    </location>
</feature>
<sequence>MPSSPESKKRKVDEQLGLEKKGSPELSSTKVRNNQIFQQMIFVQQTIPSRMIQMKTKQGVCLQSLVFEIKRKSPLTIRDGFATIIIDTNIFEEELYLIIKRMVSKIRMAVGQALHKLKPQQLKINIVFENNQEFYDKLVRLLSHDKHQLLSMEG</sequence>
<proteinExistence type="predicted"/>
<feature type="region of interest" description="Disordered" evidence="1">
    <location>
        <begin position="1"/>
        <end position="27"/>
    </location>
</feature>
<evidence type="ECO:0000313" key="2">
    <source>
        <dbReference type="EMBL" id="CAB0041731.1"/>
    </source>
</evidence>
<gene>
    <name evidence="2" type="ORF">TBRA_LOCUS13389</name>
</gene>
<evidence type="ECO:0000256" key="1">
    <source>
        <dbReference type="SAM" id="MobiDB-lite"/>
    </source>
</evidence>
<evidence type="ECO:0000313" key="3">
    <source>
        <dbReference type="Proteomes" id="UP000479190"/>
    </source>
</evidence>
<organism evidence="2 3">
    <name type="scientific">Trichogramma brassicae</name>
    <dbReference type="NCBI Taxonomy" id="86971"/>
    <lineage>
        <taxon>Eukaryota</taxon>
        <taxon>Metazoa</taxon>
        <taxon>Ecdysozoa</taxon>
        <taxon>Arthropoda</taxon>
        <taxon>Hexapoda</taxon>
        <taxon>Insecta</taxon>
        <taxon>Pterygota</taxon>
        <taxon>Neoptera</taxon>
        <taxon>Endopterygota</taxon>
        <taxon>Hymenoptera</taxon>
        <taxon>Apocrita</taxon>
        <taxon>Proctotrupomorpha</taxon>
        <taxon>Chalcidoidea</taxon>
        <taxon>Trichogrammatidae</taxon>
        <taxon>Trichogramma</taxon>
    </lineage>
</organism>
<reference evidence="2 3" key="1">
    <citation type="submission" date="2020-02" db="EMBL/GenBank/DDBJ databases">
        <authorList>
            <person name="Ferguson B K."/>
        </authorList>
    </citation>
    <scope>NUCLEOTIDE SEQUENCE [LARGE SCALE GENOMIC DNA]</scope>
</reference>
<dbReference type="OrthoDB" id="7689910at2759"/>
<name>A0A6H5J2T9_9HYME</name>
<keyword evidence="3" id="KW-1185">Reference proteome</keyword>